<name>A0A9N9ANU1_9GLOM</name>
<proteinExistence type="predicted"/>
<dbReference type="AlphaFoldDB" id="A0A9N9ANU1"/>
<accession>A0A9N9ANU1</accession>
<dbReference type="Proteomes" id="UP000789570">
    <property type="component" value="Unassembled WGS sequence"/>
</dbReference>
<feature type="chain" id="PRO_5040290974" evidence="1">
    <location>
        <begin position="30"/>
        <end position="115"/>
    </location>
</feature>
<evidence type="ECO:0000313" key="3">
    <source>
        <dbReference type="Proteomes" id="UP000789570"/>
    </source>
</evidence>
<evidence type="ECO:0000313" key="2">
    <source>
        <dbReference type="EMBL" id="CAG8537484.1"/>
    </source>
</evidence>
<organism evidence="2 3">
    <name type="scientific">Funneliformis caledonium</name>
    <dbReference type="NCBI Taxonomy" id="1117310"/>
    <lineage>
        <taxon>Eukaryota</taxon>
        <taxon>Fungi</taxon>
        <taxon>Fungi incertae sedis</taxon>
        <taxon>Mucoromycota</taxon>
        <taxon>Glomeromycotina</taxon>
        <taxon>Glomeromycetes</taxon>
        <taxon>Glomerales</taxon>
        <taxon>Glomeraceae</taxon>
        <taxon>Funneliformis</taxon>
    </lineage>
</organism>
<dbReference type="EMBL" id="CAJVPQ010001190">
    <property type="protein sequence ID" value="CAG8537484.1"/>
    <property type="molecule type" value="Genomic_DNA"/>
</dbReference>
<protein>
    <submittedName>
        <fullName evidence="2">4412_t:CDS:1</fullName>
    </submittedName>
</protein>
<keyword evidence="1" id="KW-0732">Signal</keyword>
<sequence length="115" mass="11994">MKVILSSVYFIFLTLVVPFMCVFGGLAEAQAPTDTFVTTTYVPTATLSMTSTTSSSDVDTFTRTSSTQTHIVTSPTTTTSGKPTQTAGASIMKWDVDKAALGAACGVAAFFIAMA</sequence>
<evidence type="ECO:0000256" key="1">
    <source>
        <dbReference type="SAM" id="SignalP"/>
    </source>
</evidence>
<reference evidence="2" key="1">
    <citation type="submission" date="2021-06" db="EMBL/GenBank/DDBJ databases">
        <authorList>
            <person name="Kallberg Y."/>
            <person name="Tangrot J."/>
            <person name="Rosling A."/>
        </authorList>
    </citation>
    <scope>NUCLEOTIDE SEQUENCE</scope>
    <source>
        <strain evidence="2">UK204</strain>
    </source>
</reference>
<comment type="caution">
    <text evidence="2">The sequence shown here is derived from an EMBL/GenBank/DDBJ whole genome shotgun (WGS) entry which is preliminary data.</text>
</comment>
<feature type="signal peptide" evidence="1">
    <location>
        <begin position="1"/>
        <end position="29"/>
    </location>
</feature>
<gene>
    <name evidence="2" type="ORF">FCALED_LOCUS5475</name>
</gene>
<keyword evidence="3" id="KW-1185">Reference proteome</keyword>